<dbReference type="EMBL" id="KF900992">
    <property type="protein sequence ID" value="AIF14111.1"/>
    <property type="molecule type" value="Genomic_DNA"/>
</dbReference>
<gene>
    <name evidence="8" type="primary">GTF2B</name>
    <name evidence="8" type="synonym">SUA7</name>
    <name evidence="8" type="synonym">tfb</name>
    <name evidence="8" type="synonym">TFIIB</name>
</gene>
<evidence type="ECO:0000256" key="4">
    <source>
        <dbReference type="ARBA" id="ARBA00023015"/>
    </source>
</evidence>
<dbReference type="PANTHER" id="PTHR11618:SF13">
    <property type="entry name" value="TRANSCRIPTION INITIATION FACTOR IIB"/>
    <property type="match status" value="1"/>
</dbReference>
<dbReference type="GO" id="GO:0097550">
    <property type="term" value="C:transcription preinitiation complex"/>
    <property type="evidence" value="ECO:0007669"/>
    <property type="project" value="TreeGrafter"/>
</dbReference>
<keyword evidence="5" id="KW-0804">Transcription</keyword>
<evidence type="ECO:0000256" key="2">
    <source>
        <dbReference type="ARBA" id="ARBA00013932"/>
    </source>
</evidence>
<dbReference type="InterPro" id="IPR013150">
    <property type="entry name" value="TFIIB_cyclin"/>
</dbReference>
<dbReference type="SMART" id="SM00385">
    <property type="entry name" value="CYCLIN"/>
    <property type="match status" value="2"/>
</dbReference>
<dbReference type="InterPro" id="IPR013763">
    <property type="entry name" value="Cyclin-like_dom"/>
</dbReference>
<dbReference type="InterPro" id="IPR013137">
    <property type="entry name" value="Znf_TFIIB"/>
</dbReference>
<dbReference type="Gene3D" id="1.10.472.170">
    <property type="match status" value="1"/>
</dbReference>
<evidence type="ECO:0000259" key="7">
    <source>
        <dbReference type="SMART" id="SM00385"/>
    </source>
</evidence>
<dbReference type="PANTHER" id="PTHR11618">
    <property type="entry name" value="TRANSCRIPTION INITIATION FACTOR IIB-RELATED"/>
    <property type="match status" value="1"/>
</dbReference>
<protein>
    <recommendedName>
        <fullName evidence="2">Transcription initiation factor IIB</fullName>
    </recommendedName>
</protein>
<dbReference type="Gene3D" id="1.10.472.10">
    <property type="entry name" value="Cyclin-like"/>
    <property type="match status" value="1"/>
</dbReference>
<evidence type="ECO:0000256" key="3">
    <source>
        <dbReference type="ARBA" id="ARBA00022737"/>
    </source>
</evidence>
<dbReference type="GO" id="GO:0017025">
    <property type="term" value="F:TBP-class protein binding"/>
    <property type="evidence" value="ECO:0007669"/>
    <property type="project" value="InterPro"/>
</dbReference>
<organism evidence="8">
    <name type="scientific">uncultured marine thaumarchaeote KM3_66_A07</name>
    <dbReference type="NCBI Taxonomy" id="1456227"/>
    <lineage>
        <taxon>Archaea</taxon>
        <taxon>Nitrososphaerota</taxon>
        <taxon>environmental samples</taxon>
    </lineage>
</organism>
<evidence type="ECO:0000256" key="5">
    <source>
        <dbReference type="ARBA" id="ARBA00023163"/>
    </source>
</evidence>
<dbReference type="Pfam" id="PF08271">
    <property type="entry name" value="Zn_Ribbon_TF"/>
    <property type="match status" value="1"/>
</dbReference>
<name>A0A075HC32_9ARCH</name>
<accession>A0A075HC32</accession>
<dbReference type="InterPro" id="IPR000812">
    <property type="entry name" value="TFIIB"/>
</dbReference>
<evidence type="ECO:0000313" key="8">
    <source>
        <dbReference type="EMBL" id="AIF14111.1"/>
    </source>
</evidence>
<dbReference type="SUPFAM" id="SSF47954">
    <property type="entry name" value="Cyclin-like"/>
    <property type="match status" value="2"/>
</dbReference>
<evidence type="ECO:0000256" key="1">
    <source>
        <dbReference type="ARBA" id="ARBA00010857"/>
    </source>
</evidence>
<evidence type="ECO:0000256" key="6">
    <source>
        <dbReference type="ARBA" id="ARBA00053882"/>
    </source>
</evidence>
<feature type="domain" description="Cyclin-like" evidence="7">
    <location>
        <begin position="119"/>
        <end position="216"/>
    </location>
</feature>
<keyword evidence="4" id="KW-0805">Transcription regulation</keyword>
<dbReference type="InterPro" id="IPR036915">
    <property type="entry name" value="Cyclin-like_sf"/>
</dbReference>
<proteinExistence type="inferred from homology"/>
<reference evidence="8" key="1">
    <citation type="journal article" date="2014" name="Genome Biol. Evol.">
        <title>Pangenome evidence for extensive interdomain horizontal transfer affecting lineage core and shell genes in uncultured planktonic thaumarchaeota and euryarchaeota.</title>
        <authorList>
            <person name="Deschamps P."/>
            <person name="Zivanovic Y."/>
            <person name="Moreira D."/>
            <person name="Rodriguez-Valera F."/>
            <person name="Lopez-Garcia P."/>
        </authorList>
    </citation>
    <scope>NUCLEOTIDE SEQUENCE</scope>
</reference>
<comment type="function">
    <text evidence="6">Stabilizes TBP binding to an archaeal box-A promoter. Also responsible for recruiting RNA polymerase II to the pre-initiation complex (DNA-TBP-TFIIB).</text>
</comment>
<keyword evidence="3" id="KW-0677">Repeat</keyword>
<feature type="domain" description="Cyclin-like" evidence="7">
    <location>
        <begin position="224"/>
        <end position="305"/>
    </location>
</feature>
<dbReference type="AlphaFoldDB" id="A0A075HC32"/>
<dbReference type="PRINTS" id="PR00685">
    <property type="entry name" value="TIFACTORIIB"/>
</dbReference>
<sequence>METIEIETKCTVCNASLVDDTDNGEIICSGCGIVTQEHIADHGPEARSNSLEDKMKLARATGQTSYSQHDLGIATEISIGSTDFSGKKINAEMASQMHRLGKWQQRVRVSSSRDRRLSNVLGTVSEICQKSSLPKNVIETASLIYRGLDGKDIKVKGKSVISISAAVVYMACKQCDVIRSLEEILREICHAKELKSKTKLASRYYRMLVMELGTVTAPIVTMDKYISKIANMTNTETRVERLSLEIAEKTKDRNLADGKAPNGIAAAYLYIASILLGQSVLQRDISSVSGVTEVTIRNRCKEILSGFKLKVTLRPTLAKK</sequence>
<dbReference type="SUPFAM" id="SSF57783">
    <property type="entry name" value="Zinc beta-ribbon"/>
    <property type="match status" value="1"/>
</dbReference>
<dbReference type="GO" id="GO:0070897">
    <property type="term" value="P:transcription preinitiation complex assembly"/>
    <property type="evidence" value="ECO:0007669"/>
    <property type="project" value="InterPro"/>
</dbReference>
<comment type="similarity">
    <text evidence="1">Belongs to the TFIIB family.</text>
</comment>
<dbReference type="Pfam" id="PF00382">
    <property type="entry name" value="TFIIB"/>
    <property type="match status" value="2"/>
</dbReference>
<dbReference type="FunFam" id="1.10.472.10:FF:000023">
    <property type="entry name" value="Transcription initiation factor IIB"/>
    <property type="match status" value="1"/>
</dbReference>